<dbReference type="Gene3D" id="3.90.1570.30">
    <property type="match status" value="1"/>
</dbReference>
<protein>
    <submittedName>
        <fullName evidence="1">Uncharacterized protein</fullName>
    </submittedName>
</protein>
<dbReference type="AlphaFoldDB" id="A0A1Z4JCN2"/>
<reference evidence="1 2" key="1">
    <citation type="submission" date="2017-06" db="EMBL/GenBank/DDBJ databases">
        <title>Genome sequencing of cyanobaciteial culture collection at National Institute for Environmental Studies (NIES).</title>
        <authorList>
            <person name="Hirose Y."/>
            <person name="Shimura Y."/>
            <person name="Fujisawa T."/>
            <person name="Nakamura Y."/>
            <person name="Kawachi M."/>
        </authorList>
    </citation>
    <scope>NUCLEOTIDE SEQUENCE [LARGE SCALE GENOMIC DNA]</scope>
    <source>
        <strain evidence="1 2">NIES-2135</strain>
    </source>
</reference>
<keyword evidence="2" id="KW-1185">Reference proteome</keyword>
<dbReference type="Proteomes" id="UP000217895">
    <property type="component" value="Chromosome"/>
</dbReference>
<organism evidence="1 2">
    <name type="scientific">Leptolyngbya boryana NIES-2135</name>
    <dbReference type="NCBI Taxonomy" id="1973484"/>
    <lineage>
        <taxon>Bacteria</taxon>
        <taxon>Bacillati</taxon>
        <taxon>Cyanobacteriota</taxon>
        <taxon>Cyanophyceae</taxon>
        <taxon>Leptolyngbyales</taxon>
        <taxon>Leptolyngbyaceae</taxon>
        <taxon>Leptolyngbya group</taxon>
        <taxon>Leptolyngbya</taxon>
    </lineage>
</organism>
<sequence>MITLIANEVSLAQLRDRFGIVRSTDPDFFRAKLASVPEITSAEQTALDRVQQNYLSQLEVQSLNEETVKMVVVSPLLDQAGFYRFPFTIDSEVSIEIQETDDNGMALIGRIDTLIVRNQLWILVVESKRSRFSVQAAIPQALSYLLARPQPEQPGYALMTNGGEFLFVKLLQQEAPTYGFSATYSLLNPGNDLYKVLAILKQITA</sequence>
<evidence type="ECO:0000313" key="2">
    <source>
        <dbReference type="Proteomes" id="UP000217895"/>
    </source>
</evidence>
<accession>A0A1Z4JCN2</accession>
<proteinExistence type="predicted"/>
<gene>
    <name evidence="1" type="ORF">NIES2135_13080</name>
</gene>
<name>A0A1Z4JCN2_LEPBY</name>
<evidence type="ECO:0000313" key="1">
    <source>
        <dbReference type="EMBL" id="BAY54491.1"/>
    </source>
</evidence>
<dbReference type="EMBL" id="AP018203">
    <property type="protein sequence ID" value="BAY54491.1"/>
    <property type="molecule type" value="Genomic_DNA"/>
</dbReference>